<protein>
    <submittedName>
        <fullName evidence="6">NUDIX domain-containing protein</fullName>
    </submittedName>
</protein>
<proteinExistence type="predicted"/>
<evidence type="ECO:0000256" key="3">
    <source>
        <dbReference type="ARBA" id="ARBA00022801"/>
    </source>
</evidence>
<dbReference type="GO" id="GO:0034431">
    <property type="term" value="F:bis(5'-adenosyl)-hexaphosphatase activity"/>
    <property type="evidence" value="ECO:0007669"/>
    <property type="project" value="TreeGrafter"/>
</dbReference>
<gene>
    <name evidence="6" type="ORF">GHK62_04270</name>
</gene>
<dbReference type="Pfam" id="PF00293">
    <property type="entry name" value="NUDIX"/>
    <property type="match status" value="1"/>
</dbReference>
<evidence type="ECO:0000256" key="1">
    <source>
        <dbReference type="ARBA" id="ARBA00001946"/>
    </source>
</evidence>
<keyword evidence="7" id="KW-1185">Reference proteome</keyword>
<dbReference type="PROSITE" id="PS51462">
    <property type="entry name" value="NUDIX"/>
    <property type="match status" value="1"/>
</dbReference>
<dbReference type="GO" id="GO:0046872">
    <property type="term" value="F:metal ion binding"/>
    <property type="evidence" value="ECO:0007669"/>
    <property type="project" value="UniProtKB-KW"/>
</dbReference>
<dbReference type="GO" id="GO:0034432">
    <property type="term" value="F:bis(5'-adenosyl)-pentaphosphatase activity"/>
    <property type="evidence" value="ECO:0007669"/>
    <property type="project" value="TreeGrafter"/>
</dbReference>
<dbReference type="OrthoDB" id="7066910at2"/>
<reference evidence="6 7" key="1">
    <citation type="journal article" date="2013" name="Genome Biol.">
        <title>Comparative genomics of the core and accessory genomes of 48 Sinorhizobium strains comprising five genospecies.</title>
        <authorList>
            <person name="Sugawara M."/>
            <person name="Epstein B."/>
            <person name="Badgley B.D."/>
            <person name="Unno T."/>
            <person name="Xu L."/>
            <person name="Reese J."/>
            <person name="Gyaneshwar P."/>
            <person name="Denny R."/>
            <person name="Mudge J."/>
            <person name="Bharti A.K."/>
            <person name="Farmer A.D."/>
            <person name="May G.D."/>
            <person name="Woodward J.E."/>
            <person name="Medigue C."/>
            <person name="Vallenet D."/>
            <person name="Lajus A."/>
            <person name="Rouy Z."/>
            <person name="Martinez-Vaz B."/>
            <person name="Tiffin P."/>
            <person name="Young N.D."/>
            <person name="Sadowsky M.J."/>
        </authorList>
    </citation>
    <scope>NUCLEOTIDE SEQUENCE [LARGE SCALE GENOMIC DNA]</scope>
    <source>
        <strain evidence="6 7">USDA4894</strain>
    </source>
</reference>
<dbReference type="InterPro" id="IPR000086">
    <property type="entry name" value="NUDIX_hydrolase_dom"/>
</dbReference>
<dbReference type="SUPFAM" id="SSF55811">
    <property type="entry name" value="Nudix"/>
    <property type="match status" value="1"/>
</dbReference>
<dbReference type="EMBL" id="WITC01000023">
    <property type="protein sequence ID" value="MQX13999.1"/>
    <property type="molecule type" value="Genomic_DNA"/>
</dbReference>
<keyword evidence="3" id="KW-0378">Hydrolase</keyword>
<evidence type="ECO:0000259" key="5">
    <source>
        <dbReference type="PROSITE" id="PS51462"/>
    </source>
</evidence>
<keyword evidence="4" id="KW-0460">Magnesium</keyword>
<dbReference type="GO" id="GO:1901909">
    <property type="term" value="P:diadenosine hexaphosphate catabolic process"/>
    <property type="evidence" value="ECO:0007669"/>
    <property type="project" value="TreeGrafter"/>
</dbReference>
<name>A0A6N7L9X6_SINTE</name>
<feature type="domain" description="Nudix hydrolase" evidence="5">
    <location>
        <begin position="20"/>
        <end position="155"/>
    </location>
</feature>
<dbReference type="AlphaFoldDB" id="A0A6N7L9X6"/>
<dbReference type="Gene3D" id="3.90.79.10">
    <property type="entry name" value="Nucleoside Triphosphate Pyrophosphohydrolase"/>
    <property type="match status" value="1"/>
</dbReference>
<comment type="cofactor">
    <cofactor evidence="1">
        <name>Mg(2+)</name>
        <dbReference type="ChEBI" id="CHEBI:18420"/>
    </cofactor>
</comment>
<dbReference type="GO" id="GO:1901907">
    <property type="term" value="P:diadenosine pentaphosphate catabolic process"/>
    <property type="evidence" value="ECO:0007669"/>
    <property type="project" value="TreeGrafter"/>
</dbReference>
<evidence type="ECO:0000256" key="4">
    <source>
        <dbReference type="ARBA" id="ARBA00022842"/>
    </source>
</evidence>
<dbReference type="GO" id="GO:1901911">
    <property type="term" value="P:adenosine 5'-(hexahydrogen pentaphosphate) catabolic process"/>
    <property type="evidence" value="ECO:0007669"/>
    <property type="project" value="TreeGrafter"/>
</dbReference>
<evidence type="ECO:0000313" key="6">
    <source>
        <dbReference type="EMBL" id="MQX13999.1"/>
    </source>
</evidence>
<keyword evidence="2" id="KW-0479">Metal-binding</keyword>
<dbReference type="PANTHER" id="PTHR12629">
    <property type="entry name" value="DIPHOSPHOINOSITOL POLYPHOSPHATE PHOSPHOHYDROLASE"/>
    <property type="match status" value="1"/>
</dbReference>
<accession>A0A6N7L9X6</accession>
<dbReference type="RefSeq" id="WP_153437090.1">
    <property type="nucleotide sequence ID" value="NZ_CP121660.1"/>
</dbReference>
<evidence type="ECO:0000313" key="7">
    <source>
        <dbReference type="Proteomes" id="UP000439983"/>
    </source>
</evidence>
<dbReference type="GO" id="GO:0000298">
    <property type="term" value="F:endopolyphosphatase activity"/>
    <property type="evidence" value="ECO:0007669"/>
    <property type="project" value="TreeGrafter"/>
</dbReference>
<dbReference type="InterPro" id="IPR047198">
    <property type="entry name" value="DDP-like_NUDIX"/>
</dbReference>
<dbReference type="GO" id="GO:0071543">
    <property type="term" value="P:diphosphoinositol polyphosphate metabolic process"/>
    <property type="evidence" value="ECO:0007669"/>
    <property type="project" value="TreeGrafter"/>
</dbReference>
<evidence type="ECO:0000256" key="2">
    <source>
        <dbReference type="ARBA" id="ARBA00022723"/>
    </source>
</evidence>
<sequence length="158" mass="17666">MKKNERHLTRLASFAGSMMKNGAAEQIGALCHRLGDKGSVEVLVITTRDSRRWTVPKGWPIKGLKSHQVAEREAWEEAGVVGKAKKRPLGYYTYLKTLDNGEKIPTVVEVHALKVDKVDSTFPEVDQRKVEWLSPTEAALRVQEPELKGLLSSMLKMG</sequence>
<dbReference type="Proteomes" id="UP000439983">
    <property type="component" value="Unassembled WGS sequence"/>
</dbReference>
<dbReference type="GO" id="GO:0005737">
    <property type="term" value="C:cytoplasm"/>
    <property type="evidence" value="ECO:0007669"/>
    <property type="project" value="TreeGrafter"/>
</dbReference>
<comment type="caution">
    <text evidence="6">The sequence shown here is derived from an EMBL/GenBank/DDBJ whole genome shotgun (WGS) entry which is preliminary data.</text>
</comment>
<dbReference type="InterPro" id="IPR015797">
    <property type="entry name" value="NUDIX_hydrolase-like_dom_sf"/>
</dbReference>
<dbReference type="CDD" id="cd04666">
    <property type="entry name" value="NUDIX_DIPP2_like_Nudt4"/>
    <property type="match status" value="1"/>
</dbReference>
<organism evidence="6 7">
    <name type="scientific">Sinorhizobium terangae</name>
    <dbReference type="NCBI Taxonomy" id="110322"/>
    <lineage>
        <taxon>Bacteria</taxon>
        <taxon>Pseudomonadati</taxon>
        <taxon>Pseudomonadota</taxon>
        <taxon>Alphaproteobacteria</taxon>
        <taxon>Hyphomicrobiales</taxon>
        <taxon>Rhizobiaceae</taxon>
        <taxon>Sinorhizobium/Ensifer group</taxon>
        <taxon>Sinorhizobium</taxon>
    </lineage>
</organism>
<dbReference type="GO" id="GO:0008486">
    <property type="term" value="F:diphosphoinositol-polyphosphate diphosphatase activity"/>
    <property type="evidence" value="ECO:0007669"/>
    <property type="project" value="TreeGrafter"/>
</dbReference>
<dbReference type="PANTHER" id="PTHR12629:SF0">
    <property type="entry name" value="DIPHOSPHOINOSITOL-POLYPHOSPHATE DIPHOSPHATASE"/>
    <property type="match status" value="1"/>
</dbReference>